<dbReference type="RefSeq" id="WP_259550521.1">
    <property type="nucleotide sequence ID" value="NZ_BAABHW010000002.1"/>
</dbReference>
<organism evidence="4 5">
    <name type="scientific">[Roseibacterium] beibuensis</name>
    <dbReference type="NCBI Taxonomy" id="1193142"/>
    <lineage>
        <taxon>Bacteria</taxon>
        <taxon>Pseudomonadati</taxon>
        <taxon>Pseudomonadota</taxon>
        <taxon>Alphaproteobacteria</taxon>
        <taxon>Rhodobacterales</taxon>
        <taxon>Roseobacteraceae</taxon>
        <taxon>Roseicyclus</taxon>
    </lineage>
</organism>
<dbReference type="InterPro" id="IPR011419">
    <property type="entry name" value="ATP12_ATP_synth-F1-assembly"/>
</dbReference>
<proteinExistence type="inferred from homology"/>
<dbReference type="SUPFAM" id="SSF160909">
    <property type="entry name" value="ATP12-like"/>
    <property type="match status" value="1"/>
</dbReference>
<dbReference type="Gene3D" id="1.10.3580.10">
    <property type="entry name" value="ATP12 ATPase"/>
    <property type="match status" value="1"/>
</dbReference>
<keyword evidence="5" id="KW-1185">Reference proteome</keyword>
<dbReference type="Gene3D" id="3.30.2180.10">
    <property type="entry name" value="ATP12-like"/>
    <property type="match status" value="1"/>
</dbReference>
<name>A0ABP9LDC9_9RHOB</name>
<evidence type="ECO:0000313" key="4">
    <source>
        <dbReference type="EMBL" id="GAA5073772.1"/>
    </source>
</evidence>
<gene>
    <name evidence="4" type="ORF">GCM10023209_20070</name>
</gene>
<dbReference type="PANTHER" id="PTHR21013:SF10">
    <property type="entry name" value="ATP SYNTHASE MITOCHONDRIAL F1 COMPLEX ASSEMBLY FACTOR 2"/>
    <property type="match status" value="1"/>
</dbReference>
<evidence type="ECO:0000256" key="1">
    <source>
        <dbReference type="ARBA" id="ARBA00008231"/>
    </source>
</evidence>
<evidence type="ECO:0000256" key="2">
    <source>
        <dbReference type="ARBA" id="ARBA00022946"/>
    </source>
</evidence>
<dbReference type="InterPro" id="IPR042272">
    <property type="entry name" value="ATP12_ATP_synth-F1-assembly_N"/>
</dbReference>
<comment type="caution">
    <text evidence="4">The sequence shown here is derived from an EMBL/GenBank/DDBJ whole genome shotgun (WGS) entry which is preliminary data.</text>
</comment>
<reference evidence="5" key="1">
    <citation type="journal article" date="2019" name="Int. J. Syst. Evol. Microbiol.">
        <title>The Global Catalogue of Microorganisms (GCM) 10K type strain sequencing project: providing services to taxonomists for standard genome sequencing and annotation.</title>
        <authorList>
            <consortium name="The Broad Institute Genomics Platform"/>
            <consortium name="The Broad Institute Genome Sequencing Center for Infectious Disease"/>
            <person name="Wu L."/>
            <person name="Ma J."/>
        </authorList>
    </citation>
    <scope>NUCLEOTIDE SEQUENCE [LARGE SCALE GENOMIC DNA]</scope>
    <source>
        <strain evidence="5">JCM 18015</strain>
    </source>
</reference>
<sequence length="237" mass="25915">MTEWKAKRFWKETTVTSEGDGWQVLLDQRPVRTPAKAAMILPTEPMAQAIAEEWASQEGEIDPLSMPVTRSSNAAIDRVAPQQAEVAEMLAAYAETDLLCHRAGHPEALATRQAQGWDPVLDWAAESLGARLVATEGVLPATQPANSLARIADELGRVEPFRLTALHDLVTLSGSVLLGLAVAHGRLDPDTAWGLSRIDEDWQIEQWGPDEEAAAQTAHRAAQFAHAVRFWRLASSE</sequence>
<evidence type="ECO:0000256" key="3">
    <source>
        <dbReference type="ARBA" id="ARBA00023186"/>
    </source>
</evidence>
<accession>A0ABP9LDC9</accession>
<keyword evidence="3" id="KW-0143">Chaperone</keyword>
<keyword evidence="2" id="KW-0809">Transit peptide</keyword>
<dbReference type="PANTHER" id="PTHR21013">
    <property type="entry name" value="ATP SYNTHASE MITOCHONDRIAL F1 COMPLEX ASSEMBLY FACTOR 2/ATP12 PROTEIN, MITOCHONDRIAL PRECURSOR"/>
    <property type="match status" value="1"/>
</dbReference>
<protein>
    <submittedName>
        <fullName evidence="4">ATPase</fullName>
    </submittedName>
</protein>
<dbReference type="Proteomes" id="UP001499910">
    <property type="component" value="Unassembled WGS sequence"/>
</dbReference>
<dbReference type="InterPro" id="IPR023335">
    <property type="entry name" value="ATP12_ortho_dom_sf"/>
</dbReference>
<dbReference type="EMBL" id="BAABHW010000002">
    <property type="protein sequence ID" value="GAA5073772.1"/>
    <property type="molecule type" value="Genomic_DNA"/>
</dbReference>
<comment type="similarity">
    <text evidence="1">Belongs to the ATP12 family.</text>
</comment>
<evidence type="ECO:0000313" key="5">
    <source>
        <dbReference type="Proteomes" id="UP001499910"/>
    </source>
</evidence>
<dbReference type="Pfam" id="PF07542">
    <property type="entry name" value="ATP12"/>
    <property type="match status" value="1"/>
</dbReference>